<evidence type="ECO:0000313" key="4">
    <source>
        <dbReference type="EMBL" id="QQP86118.1"/>
    </source>
</evidence>
<reference evidence="4 5" key="1">
    <citation type="submission" date="2021-01" db="EMBL/GenBank/DDBJ databases">
        <title>Entomomonas sp. F2A isolated from a house cricket (Acheta domesticus).</title>
        <authorList>
            <person name="Spergser J."/>
            <person name="Busse H.-J."/>
        </authorList>
    </citation>
    <scope>NUCLEOTIDE SEQUENCE [LARGE SCALE GENOMIC DNA]</scope>
    <source>
        <strain evidence="4 5">F2A</strain>
    </source>
</reference>
<accession>A0A974RXE0</accession>
<feature type="chain" id="PRO_5037239412" evidence="2">
    <location>
        <begin position="27"/>
        <end position="841"/>
    </location>
</feature>
<sequence length="841" mass="89399">MKDINKKFVISTLAINIVLINSLCFATNHIADDGNTHILDTNSYLATNAGTYNSALVSDCSEINGSNLSLTTEHHQAAAAYVANGGKITLSDSTIFVNAAIPVTSAAVADHTHGIWATGSDVNGVSTVLVEKTDIIVQSARNHGVFAQNGGYVELKDVNINTLAYGTNALFAQGKDSTSGAMATIIADNVNIETEQSTGYGAEIRDNAQMSMSNAQITTKGTSASGVIVQVNSNANITNTSIKTSGNNAQGVSLLTNSEMALDQVTIETSGTNSHAVSIRNSSNMLINNSKIQAAGSGAHALRLEGQNVNVDVVNSALLAENHTGIIVSGKNNVINFDNSTINSGTGVILETTGDGEAYFNLHNGTMINGIIKSATVDTDKIYLAIHNNSIYTGNTENVNEINLTTSGKWIFDQDNTIGSMDNTGGIVQFDSSTYSAPLTLTTNNLSGAGNFIMQADIANLVGDLLVVNDSSAGSHTLFIANDGASATNGTEELVVVQTPDGASDFALANDVEAGGYRYRIIKDGNNWKLYSAGRLLTTSASAGVGFFNTGYLSNYIENQTLLQRLGDLRNQPEKTNTGFWIRGYGGKLNSFSGQGALGFDMAYAGTQGGIDGKVELTNADLIVGGVVGFTRGNPNYEGGSGTLKNYHAGVYATYYHDNGIYVDGLAKYNNTRNHFSVNDTAGTRVKGTGKTQGYAVSLEVGKRFMLSQAKQGVYLEPQIQATYGYQYSDQIHASNGLKVDLKNYNTTQGRAGLNLGYQSVGKAPVNIYLKGNFTREMDGRTAYKLNGNKHKYSFKSNWRSGGIGGSLNLKQNHNIYADVEYAKGGRFNQRQLNLGYSYRI</sequence>
<protein>
    <submittedName>
        <fullName evidence="4">Autotransporter outer membrane beta-barrel domain-containing protein</fullName>
    </submittedName>
</protein>
<evidence type="ECO:0000256" key="2">
    <source>
        <dbReference type="SAM" id="SignalP"/>
    </source>
</evidence>
<dbReference type="Pfam" id="PF03797">
    <property type="entry name" value="Autotransporter"/>
    <property type="match status" value="1"/>
</dbReference>
<evidence type="ECO:0000313" key="5">
    <source>
        <dbReference type="Proteomes" id="UP000595278"/>
    </source>
</evidence>
<dbReference type="InterPro" id="IPR012332">
    <property type="entry name" value="Autotransporter_pectin_lyase_C"/>
</dbReference>
<dbReference type="PRINTS" id="PR01484">
    <property type="entry name" value="PRTACTNFAMLY"/>
</dbReference>
<dbReference type="InterPro" id="IPR005546">
    <property type="entry name" value="Autotransporte_beta"/>
</dbReference>
<dbReference type="SUPFAM" id="SSF103515">
    <property type="entry name" value="Autotransporter"/>
    <property type="match status" value="1"/>
</dbReference>
<gene>
    <name evidence="4" type="ORF">JHT90_02370</name>
</gene>
<dbReference type="InterPro" id="IPR011050">
    <property type="entry name" value="Pectin_lyase_fold/virulence"/>
</dbReference>
<keyword evidence="5" id="KW-1185">Reference proteome</keyword>
<dbReference type="RefSeq" id="WP_201093625.1">
    <property type="nucleotide sequence ID" value="NZ_CP067393.1"/>
</dbReference>
<keyword evidence="1 2" id="KW-0732">Signal</keyword>
<dbReference type="InterPro" id="IPR004899">
    <property type="entry name" value="Pertactin_central"/>
</dbReference>
<dbReference type="SUPFAM" id="SSF51126">
    <property type="entry name" value="Pectin lyase-like"/>
    <property type="match status" value="1"/>
</dbReference>
<evidence type="ECO:0000256" key="1">
    <source>
        <dbReference type="ARBA" id="ARBA00022729"/>
    </source>
</evidence>
<dbReference type="PANTHER" id="PTHR35037">
    <property type="entry name" value="C-TERMINAL REGION OF AIDA-LIKE PROTEIN"/>
    <property type="match status" value="1"/>
</dbReference>
<dbReference type="KEGG" id="eaz:JHT90_02370"/>
<dbReference type="InterPro" id="IPR006315">
    <property type="entry name" value="OM_autotransptr_brl_dom"/>
</dbReference>
<dbReference type="PROSITE" id="PS51208">
    <property type="entry name" value="AUTOTRANSPORTER"/>
    <property type="match status" value="1"/>
</dbReference>
<dbReference type="Proteomes" id="UP000595278">
    <property type="component" value="Chromosome"/>
</dbReference>
<organism evidence="4 5">
    <name type="scientific">Entomomonas asaccharolytica</name>
    <dbReference type="NCBI Taxonomy" id="2785331"/>
    <lineage>
        <taxon>Bacteria</taxon>
        <taxon>Pseudomonadati</taxon>
        <taxon>Pseudomonadota</taxon>
        <taxon>Gammaproteobacteria</taxon>
        <taxon>Pseudomonadales</taxon>
        <taxon>Pseudomonadaceae</taxon>
        <taxon>Entomomonas</taxon>
    </lineage>
</organism>
<feature type="signal peptide" evidence="2">
    <location>
        <begin position="1"/>
        <end position="26"/>
    </location>
</feature>
<dbReference type="InterPro" id="IPR051551">
    <property type="entry name" value="Autotransporter_adhesion"/>
</dbReference>
<dbReference type="InterPro" id="IPR036709">
    <property type="entry name" value="Autotransporte_beta_dom_sf"/>
</dbReference>
<feature type="domain" description="Autotransporter" evidence="3">
    <location>
        <begin position="573"/>
        <end position="841"/>
    </location>
</feature>
<dbReference type="Gene3D" id="2.40.128.130">
    <property type="entry name" value="Autotransporter beta-domain"/>
    <property type="match status" value="1"/>
</dbReference>
<dbReference type="Gene3D" id="2.160.20.20">
    <property type="match status" value="1"/>
</dbReference>
<dbReference type="GO" id="GO:0019867">
    <property type="term" value="C:outer membrane"/>
    <property type="evidence" value="ECO:0007669"/>
    <property type="project" value="InterPro"/>
</dbReference>
<name>A0A974RXE0_9GAMM</name>
<dbReference type="SMART" id="SM00869">
    <property type="entry name" value="Autotransporter"/>
    <property type="match status" value="1"/>
</dbReference>
<dbReference type="NCBIfam" id="TIGR01414">
    <property type="entry name" value="autotrans_barl"/>
    <property type="match status" value="1"/>
</dbReference>
<dbReference type="Pfam" id="PF03212">
    <property type="entry name" value="Pertactin"/>
    <property type="match status" value="1"/>
</dbReference>
<proteinExistence type="predicted"/>
<evidence type="ECO:0000259" key="3">
    <source>
        <dbReference type="PROSITE" id="PS51208"/>
    </source>
</evidence>
<dbReference type="PANTHER" id="PTHR35037:SF2">
    <property type="match status" value="1"/>
</dbReference>
<dbReference type="InterPro" id="IPR003991">
    <property type="entry name" value="Pertactin_virulence_factor"/>
</dbReference>
<dbReference type="EMBL" id="CP067393">
    <property type="protein sequence ID" value="QQP86118.1"/>
    <property type="molecule type" value="Genomic_DNA"/>
</dbReference>
<dbReference type="AlphaFoldDB" id="A0A974RXE0"/>